<evidence type="ECO:0000256" key="5">
    <source>
        <dbReference type="ARBA" id="ARBA00022917"/>
    </source>
</evidence>
<comment type="caution">
    <text evidence="11">The sequence shown here is derived from an EMBL/GenBank/DDBJ whole genome shotgun (WGS) entry which is preliminary data.</text>
</comment>
<evidence type="ECO:0000256" key="8">
    <source>
        <dbReference type="HAMAP-Rule" id="MF_00423"/>
    </source>
</evidence>
<evidence type="ECO:0000256" key="4">
    <source>
        <dbReference type="ARBA" id="ARBA00022898"/>
    </source>
</evidence>
<dbReference type="Pfam" id="PF03841">
    <property type="entry name" value="SelA"/>
    <property type="match status" value="1"/>
</dbReference>
<dbReference type="GO" id="GO:0005737">
    <property type="term" value="C:cytoplasm"/>
    <property type="evidence" value="ECO:0007669"/>
    <property type="project" value="UniProtKB-SubCell"/>
</dbReference>
<evidence type="ECO:0000256" key="2">
    <source>
        <dbReference type="ARBA" id="ARBA00022490"/>
    </source>
</evidence>
<dbReference type="InterPro" id="IPR015421">
    <property type="entry name" value="PyrdxlP-dep_Trfase_major"/>
</dbReference>
<gene>
    <name evidence="8" type="primary">selA</name>
    <name evidence="11" type="ORF">H0S81_10930</name>
</gene>
<dbReference type="InterPro" id="IPR004534">
    <property type="entry name" value="SelA_trans"/>
</dbReference>
<dbReference type="SUPFAM" id="SSF53383">
    <property type="entry name" value="PLP-dependent transferases"/>
    <property type="match status" value="1"/>
</dbReference>
<organism evidence="11 12">
    <name type="scientific">Desulfotignum balticum</name>
    <dbReference type="NCBI Taxonomy" id="115781"/>
    <lineage>
        <taxon>Bacteria</taxon>
        <taxon>Pseudomonadati</taxon>
        <taxon>Thermodesulfobacteriota</taxon>
        <taxon>Desulfobacteria</taxon>
        <taxon>Desulfobacterales</taxon>
        <taxon>Desulfobacteraceae</taxon>
        <taxon>Desulfotignum</taxon>
    </lineage>
</organism>
<comment type="similarity">
    <text evidence="7 8">Belongs to the SelA family.</text>
</comment>
<evidence type="ECO:0000259" key="10">
    <source>
        <dbReference type="Pfam" id="PF12390"/>
    </source>
</evidence>
<dbReference type="PANTHER" id="PTHR32328">
    <property type="entry name" value="L-SERYL-TRNA(SEC) SELENIUM TRANSFERASE"/>
    <property type="match status" value="1"/>
</dbReference>
<dbReference type="EC" id="2.9.1.1" evidence="8"/>
<dbReference type="EMBL" id="JACCQK010000724">
    <property type="protein sequence ID" value="MBG0780425.1"/>
    <property type="molecule type" value="Genomic_DNA"/>
</dbReference>
<name>A0A931CWN0_9BACT</name>
<dbReference type="Proteomes" id="UP000706172">
    <property type="component" value="Unassembled WGS sequence"/>
</dbReference>
<dbReference type="HAMAP" id="MF_00423">
    <property type="entry name" value="SelA"/>
    <property type="match status" value="1"/>
</dbReference>
<dbReference type="InterPro" id="IPR025862">
    <property type="entry name" value="SelA_trans_N_dom"/>
</dbReference>
<dbReference type="InterPro" id="IPR015424">
    <property type="entry name" value="PyrdxlP-dep_Trfase"/>
</dbReference>
<comment type="subcellular location">
    <subcellularLocation>
        <location evidence="8">Cytoplasm</location>
    </subcellularLocation>
</comment>
<evidence type="ECO:0000313" key="11">
    <source>
        <dbReference type="EMBL" id="MBG0780425.1"/>
    </source>
</evidence>
<feature type="domain" description="L-seryl-tRNA selenium transferase N-terminal" evidence="10">
    <location>
        <begin position="10"/>
        <end position="49"/>
    </location>
</feature>
<dbReference type="Gene3D" id="3.90.1150.180">
    <property type="match status" value="1"/>
</dbReference>
<dbReference type="InterPro" id="IPR018319">
    <property type="entry name" value="SelA-like"/>
</dbReference>
<keyword evidence="3 8" id="KW-0808">Transferase</keyword>
<feature type="modified residue" description="N6-(pyridoxal phosphate)lysine" evidence="8 9">
    <location>
        <position position="296"/>
    </location>
</feature>
<keyword evidence="2 8" id="KW-0963">Cytoplasm</keyword>
<comment type="catalytic activity">
    <reaction evidence="8">
        <text>L-seryl-tRNA(Sec) + selenophosphate + H(+) = L-selenocysteinyl-tRNA(Sec) + phosphate</text>
        <dbReference type="Rhea" id="RHEA:22728"/>
        <dbReference type="Rhea" id="RHEA-COMP:9742"/>
        <dbReference type="Rhea" id="RHEA-COMP:9743"/>
        <dbReference type="ChEBI" id="CHEBI:15378"/>
        <dbReference type="ChEBI" id="CHEBI:16144"/>
        <dbReference type="ChEBI" id="CHEBI:43474"/>
        <dbReference type="ChEBI" id="CHEBI:78533"/>
        <dbReference type="ChEBI" id="CHEBI:78573"/>
        <dbReference type="EC" id="2.9.1.1"/>
    </reaction>
</comment>
<evidence type="ECO:0000256" key="9">
    <source>
        <dbReference type="PIRSR" id="PIRSR618319-50"/>
    </source>
</evidence>
<keyword evidence="5 8" id="KW-0648">Protein biosynthesis</keyword>
<dbReference type="NCBIfam" id="TIGR00474">
    <property type="entry name" value="selA"/>
    <property type="match status" value="1"/>
</dbReference>
<proteinExistence type="inferred from homology"/>
<reference evidence="11" key="1">
    <citation type="submission" date="2020-07" db="EMBL/GenBank/DDBJ databases">
        <title>Severe corrosion of carbon steel in oil field produced water can be linked to methanogenic archaea containing a special type of NiFe hydrogenase.</title>
        <authorList>
            <person name="Lahme S."/>
            <person name="Mand J."/>
            <person name="Longwell J."/>
            <person name="Smith R."/>
            <person name="Enning D."/>
        </authorList>
    </citation>
    <scope>NUCLEOTIDE SEQUENCE</scope>
    <source>
        <strain evidence="11">MIC098Bin6</strain>
    </source>
</reference>
<evidence type="ECO:0000313" key="12">
    <source>
        <dbReference type="Proteomes" id="UP000706172"/>
    </source>
</evidence>
<evidence type="ECO:0000256" key="7">
    <source>
        <dbReference type="ARBA" id="ARBA00044507"/>
    </source>
</evidence>
<evidence type="ECO:0000256" key="1">
    <source>
        <dbReference type="ARBA" id="ARBA00001933"/>
    </source>
</evidence>
<accession>A0A931CWN0</accession>
<sequence>MASTDTHQLLRHLPGVDHLLDKTREDDRFAAVPRQVIIRTARTVLDQLRTRIIDGLNPDFDDAAVLSEIAGRCRQTLAPKLVPLINATGVVLHTNLGRALLSPQALKNIQTIGESYSNLELNLSTGKRGLRYTAVESLICELTGAEAAMAVNNNAGAVLLALNTLAEGTDVVVSRGELVEIGGSFRVPDVMVKSGCRLKEVGTTNRTHLKDYAGAITEDTGMLLKVHTSNYRIQGFTASVGLKDLVALGKSRNITVMEDLGSGTLVDFSAFGLPMEPLVSHSVAAGADIVTFSGDKLLGGPQAGIIVGTKQAIEKIRANPLTRALRIDKLTLAALEATLQLYRDPATAINDIPTLRMLTMSFEHTCQQAALLEEQVKKACSAMDVVVCADLESRPGGGSFPDLKLPTRCVTLIPGNMSVANLERRMRLSTPAVIARIENNRYIMDPRTIQPGQETLISLTLETIVRTS</sequence>
<evidence type="ECO:0000256" key="3">
    <source>
        <dbReference type="ARBA" id="ARBA00022679"/>
    </source>
</evidence>
<comment type="function">
    <text evidence="8">Converts seryl-tRNA(Sec) to selenocysteinyl-tRNA(Sec) required for selenoprotein biosynthesis.</text>
</comment>
<dbReference type="AlphaFoldDB" id="A0A931CWN0"/>
<dbReference type="Gene3D" id="3.40.640.10">
    <property type="entry name" value="Type I PLP-dependent aspartate aminotransferase-like (Major domain)"/>
    <property type="match status" value="1"/>
</dbReference>
<dbReference type="Pfam" id="PF12390">
    <property type="entry name" value="Se-cys_synth_N"/>
    <property type="match status" value="1"/>
</dbReference>
<comment type="cofactor">
    <cofactor evidence="1 8 9">
        <name>pyridoxal 5'-phosphate</name>
        <dbReference type="ChEBI" id="CHEBI:597326"/>
    </cofactor>
</comment>
<protein>
    <recommendedName>
        <fullName evidence="8">L-seryl-tRNA(Sec) selenium transferase</fullName>
        <ecNumber evidence="8">2.9.1.1</ecNumber>
    </recommendedName>
    <alternativeName>
        <fullName evidence="8">Selenocysteine synthase</fullName>
        <shortName evidence="8">Sec synthase</shortName>
    </alternativeName>
    <alternativeName>
        <fullName evidence="8">Selenocysteinyl-tRNA(Sec) synthase</fullName>
    </alternativeName>
</protein>
<dbReference type="PANTHER" id="PTHR32328:SF0">
    <property type="entry name" value="L-SERYL-TRNA(SEC) SELENIUM TRANSFERASE"/>
    <property type="match status" value="1"/>
</dbReference>
<dbReference type="GO" id="GO:0004125">
    <property type="term" value="F:L-seryl-tRNA(Sec) selenium transferase activity"/>
    <property type="evidence" value="ECO:0007669"/>
    <property type="project" value="UniProtKB-UniRule"/>
</dbReference>
<evidence type="ECO:0000256" key="6">
    <source>
        <dbReference type="ARBA" id="ARBA00023266"/>
    </source>
</evidence>
<dbReference type="GO" id="GO:0001514">
    <property type="term" value="P:selenocysteine incorporation"/>
    <property type="evidence" value="ECO:0007669"/>
    <property type="project" value="UniProtKB-UniRule"/>
</dbReference>
<keyword evidence="4 8" id="KW-0663">Pyridoxal phosphate</keyword>
<keyword evidence="6 8" id="KW-0711">Selenium</keyword>
<comment type="pathway">
    <text evidence="8">Aminoacyl-tRNA biosynthesis; selenocysteinyl-tRNA(Sec) biosynthesis; selenocysteinyl-tRNA(Sec) from L-seryl-tRNA(Sec) (bacterial route): step 1/1.</text>
</comment>
<dbReference type="GO" id="GO:0001717">
    <property type="term" value="P:conversion of seryl-tRNAsec to selenocys-tRNAsec"/>
    <property type="evidence" value="ECO:0007669"/>
    <property type="project" value="UniProtKB-UniRule"/>
</dbReference>